<keyword evidence="8 9" id="KW-0807">Transducer</keyword>
<dbReference type="PANTHER" id="PTHR45695:SF9">
    <property type="entry name" value="LEUCOKININ RECEPTOR"/>
    <property type="match status" value="1"/>
</dbReference>
<feature type="transmembrane region" description="Helical" evidence="10">
    <location>
        <begin position="17"/>
        <end position="42"/>
    </location>
</feature>
<dbReference type="PANTHER" id="PTHR45695">
    <property type="entry name" value="LEUCOKININ RECEPTOR-RELATED"/>
    <property type="match status" value="1"/>
</dbReference>
<keyword evidence="13" id="KW-1185">Reference proteome</keyword>
<feature type="transmembrane region" description="Helical" evidence="10">
    <location>
        <begin position="132"/>
        <end position="152"/>
    </location>
</feature>
<evidence type="ECO:0000256" key="8">
    <source>
        <dbReference type="ARBA" id="ARBA00023224"/>
    </source>
</evidence>
<dbReference type="Gene3D" id="1.20.1070.10">
    <property type="entry name" value="Rhodopsin 7-helix transmembrane proteins"/>
    <property type="match status" value="1"/>
</dbReference>
<sequence>DNECLEPSCVHSLSARIAIIMSLGVLFLAILGGNVLLCYVIISKGRHGRNTTIVSILHLSVIDVIFTICSMPFMVVQLYIQNSWVFGKAMCKMVSFTQSACVIASMLNLSIISIERFSAVFFPFWTIYRRKIIRIGLIATWVIAIGFSSYYLTVKDTMKFAGKTYCFENWSSEKERKVFVLIQSALFYFLPLEAQSNERYHSPLRMHLRKKARNTLLLIVALFALCWTPYQALMLWFETSAHVRITPLTQRLFTASIWLMYLNCACHPLVYGFMSARYKK</sequence>
<dbReference type="PROSITE" id="PS50262">
    <property type="entry name" value="G_PROTEIN_RECEP_F1_2"/>
    <property type="match status" value="1"/>
</dbReference>
<comment type="subcellular location">
    <subcellularLocation>
        <location evidence="1">Membrane</location>
        <topology evidence="1">Multi-pass membrane protein</topology>
    </subcellularLocation>
</comment>
<feature type="non-terminal residue" evidence="12">
    <location>
        <position position="280"/>
    </location>
</feature>
<dbReference type="FunCoup" id="A7RF61">
    <property type="interactions" value="146"/>
</dbReference>
<evidence type="ECO:0000256" key="7">
    <source>
        <dbReference type="ARBA" id="ARBA00023170"/>
    </source>
</evidence>
<evidence type="ECO:0000256" key="10">
    <source>
        <dbReference type="SAM" id="Phobius"/>
    </source>
</evidence>
<evidence type="ECO:0000256" key="5">
    <source>
        <dbReference type="ARBA" id="ARBA00023040"/>
    </source>
</evidence>
<evidence type="ECO:0000256" key="2">
    <source>
        <dbReference type="ARBA" id="ARBA00010663"/>
    </source>
</evidence>
<evidence type="ECO:0000256" key="3">
    <source>
        <dbReference type="ARBA" id="ARBA00022692"/>
    </source>
</evidence>
<evidence type="ECO:0000313" key="12">
    <source>
        <dbReference type="EMBL" id="EDO50042.1"/>
    </source>
</evidence>
<dbReference type="CDD" id="cd00637">
    <property type="entry name" value="7tm_classA_rhodopsin-like"/>
    <property type="match status" value="1"/>
</dbReference>
<dbReference type="SUPFAM" id="SSF81321">
    <property type="entry name" value="Family A G protein-coupled receptor-like"/>
    <property type="match status" value="1"/>
</dbReference>
<dbReference type="eggNOG" id="KOG3656">
    <property type="taxonomic scope" value="Eukaryota"/>
</dbReference>
<evidence type="ECO:0000259" key="11">
    <source>
        <dbReference type="PROSITE" id="PS50262"/>
    </source>
</evidence>
<dbReference type="InterPro" id="IPR000611">
    <property type="entry name" value="NPY_rcpt"/>
</dbReference>
<dbReference type="Pfam" id="PF00001">
    <property type="entry name" value="7tm_1"/>
    <property type="match status" value="1"/>
</dbReference>
<dbReference type="PRINTS" id="PR01012">
    <property type="entry name" value="NRPEPTIDEYR"/>
</dbReference>
<dbReference type="HOGENOM" id="CLU_009579_6_4_1"/>
<reference evidence="12 13" key="1">
    <citation type="journal article" date="2007" name="Science">
        <title>Sea anemone genome reveals ancestral eumetazoan gene repertoire and genomic organization.</title>
        <authorList>
            <person name="Putnam N.H."/>
            <person name="Srivastava M."/>
            <person name="Hellsten U."/>
            <person name="Dirks B."/>
            <person name="Chapman J."/>
            <person name="Salamov A."/>
            <person name="Terry A."/>
            <person name="Shapiro H."/>
            <person name="Lindquist E."/>
            <person name="Kapitonov V.V."/>
            <person name="Jurka J."/>
            <person name="Genikhovich G."/>
            <person name="Grigoriev I.V."/>
            <person name="Lucas S.M."/>
            <person name="Steele R.E."/>
            <person name="Finnerty J.R."/>
            <person name="Technau U."/>
            <person name="Martindale M.Q."/>
            <person name="Rokhsar D.S."/>
        </authorList>
    </citation>
    <scope>NUCLEOTIDE SEQUENCE [LARGE SCALE GENOMIC DNA]</scope>
    <source>
        <strain evidence="13">CH2 X CH6</strain>
    </source>
</reference>
<keyword evidence="3 9" id="KW-0812">Transmembrane</keyword>
<dbReference type="STRING" id="45351.A7RF61"/>
<evidence type="ECO:0000256" key="6">
    <source>
        <dbReference type="ARBA" id="ARBA00023136"/>
    </source>
</evidence>
<feature type="transmembrane region" description="Helical" evidence="10">
    <location>
        <begin position="215"/>
        <end position="237"/>
    </location>
</feature>
<dbReference type="Proteomes" id="UP000001593">
    <property type="component" value="Unassembled WGS sequence"/>
</dbReference>
<dbReference type="GO" id="GO:0008528">
    <property type="term" value="F:G protein-coupled peptide receptor activity"/>
    <property type="evidence" value="ECO:0000318"/>
    <property type="project" value="GO_Central"/>
</dbReference>
<accession>A7RF61</accession>
<dbReference type="PhylomeDB" id="A7RF61"/>
<proteinExistence type="inferred from homology"/>
<feature type="domain" description="G-protein coupled receptors family 1 profile" evidence="11">
    <location>
        <begin position="33"/>
        <end position="271"/>
    </location>
</feature>
<dbReference type="GO" id="GO:0004983">
    <property type="term" value="F:neuropeptide Y receptor activity"/>
    <property type="evidence" value="ECO:0007669"/>
    <property type="project" value="InterPro"/>
</dbReference>
<dbReference type="EMBL" id="DS469507">
    <property type="protein sequence ID" value="EDO50042.1"/>
    <property type="molecule type" value="Genomic_DNA"/>
</dbReference>
<dbReference type="InterPro" id="IPR017452">
    <property type="entry name" value="GPCR_Rhodpsn_7TM"/>
</dbReference>
<organism evidence="12 13">
    <name type="scientific">Nematostella vectensis</name>
    <name type="common">Starlet sea anemone</name>
    <dbReference type="NCBI Taxonomy" id="45351"/>
    <lineage>
        <taxon>Eukaryota</taxon>
        <taxon>Metazoa</taxon>
        <taxon>Cnidaria</taxon>
        <taxon>Anthozoa</taxon>
        <taxon>Hexacorallia</taxon>
        <taxon>Actiniaria</taxon>
        <taxon>Edwardsiidae</taxon>
        <taxon>Nematostella</taxon>
    </lineage>
</organism>
<dbReference type="GO" id="GO:0007218">
    <property type="term" value="P:neuropeptide signaling pathway"/>
    <property type="evidence" value="ECO:0000318"/>
    <property type="project" value="GO_Central"/>
</dbReference>
<name>A7RF61_NEMVE</name>
<keyword evidence="7 9" id="KW-0675">Receptor</keyword>
<evidence type="ECO:0000256" key="9">
    <source>
        <dbReference type="RuleBase" id="RU000688"/>
    </source>
</evidence>
<evidence type="ECO:0000256" key="1">
    <source>
        <dbReference type="ARBA" id="ARBA00004141"/>
    </source>
</evidence>
<feature type="transmembrane region" description="Helical" evidence="10">
    <location>
        <begin position="257"/>
        <end position="274"/>
    </location>
</feature>
<comment type="similarity">
    <text evidence="2 9">Belongs to the G-protein coupled receptor 1 family.</text>
</comment>
<evidence type="ECO:0000256" key="4">
    <source>
        <dbReference type="ARBA" id="ARBA00022989"/>
    </source>
</evidence>
<dbReference type="OMA" id="YLNCACH"/>
<keyword evidence="6 10" id="KW-0472">Membrane</keyword>
<dbReference type="GO" id="GO:0005886">
    <property type="term" value="C:plasma membrane"/>
    <property type="evidence" value="ECO:0000318"/>
    <property type="project" value="GO_Central"/>
</dbReference>
<feature type="transmembrane region" description="Helical" evidence="10">
    <location>
        <begin position="54"/>
        <end position="80"/>
    </location>
</feature>
<feature type="non-terminal residue" evidence="12">
    <location>
        <position position="1"/>
    </location>
</feature>
<dbReference type="AlphaFoldDB" id="A7RF61"/>
<dbReference type="PROSITE" id="PS00237">
    <property type="entry name" value="G_PROTEIN_RECEP_F1_1"/>
    <property type="match status" value="1"/>
</dbReference>
<gene>
    <name evidence="12" type="ORF">NEMVEDRAFT_v1g79441</name>
</gene>
<dbReference type="PRINTS" id="PR00237">
    <property type="entry name" value="GPCRRHODOPSN"/>
</dbReference>
<protein>
    <recommendedName>
        <fullName evidence="11">G-protein coupled receptors family 1 profile domain-containing protein</fullName>
    </recommendedName>
</protein>
<keyword evidence="4 10" id="KW-1133">Transmembrane helix</keyword>
<dbReference type="InParanoid" id="A7RF61"/>
<evidence type="ECO:0000313" key="13">
    <source>
        <dbReference type="Proteomes" id="UP000001593"/>
    </source>
</evidence>
<dbReference type="InterPro" id="IPR000276">
    <property type="entry name" value="GPCR_Rhodpsn"/>
</dbReference>
<keyword evidence="5 9" id="KW-0297">G-protein coupled receptor</keyword>